<dbReference type="GO" id="GO:0008137">
    <property type="term" value="F:NADH dehydrogenase (ubiquinone) activity"/>
    <property type="evidence" value="ECO:0007669"/>
    <property type="project" value="InterPro"/>
</dbReference>
<dbReference type="STRING" id="419665.Maeo_0943"/>
<dbReference type="InterPro" id="IPR001516">
    <property type="entry name" value="Proton_antipo_N"/>
</dbReference>
<dbReference type="eggNOG" id="arCOG01537">
    <property type="taxonomic scope" value="Archaea"/>
</dbReference>
<feature type="transmembrane region" description="Helical" evidence="7">
    <location>
        <begin position="201"/>
        <end position="219"/>
    </location>
</feature>
<keyword evidence="4 7" id="KW-1133">Transmembrane helix</keyword>
<feature type="transmembrane region" description="Helical" evidence="7">
    <location>
        <begin position="397"/>
        <end position="424"/>
    </location>
</feature>
<feature type="transmembrane region" description="Helical" evidence="7">
    <location>
        <begin position="485"/>
        <end position="518"/>
    </location>
</feature>
<feature type="transmembrane region" description="Helical" evidence="7">
    <location>
        <begin position="272"/>
        <end position="295"/>
    </location>
</feature>
<evidence type="ECO:0000256" key="7">
    <source>
        <dbReference type="SAM" id="Phobius"/>
    </source>
</evidence>
<dbReference type="InterPro" id="IPR052175">
    <property type="entry name" value="ComplexI-like_HydComp"/>
</dbReference>
<evidence type="ECO:0000256" key="1">
    <source>
        <dbReference type="ARBA" id="ARBA00004651"/>
    </source>
</evidence>
<dbReference type="Proteomes" id="UP000001106">
    <property type="component" value="Chromosome"/>
</dbReference>
<evidence type="ECO:0000259" key="8">
    <source>
        <dbReference type="Pfam" id="PF00361"/>
    </source>
</evidence>
<keyword evidence="5 10" id="KW-0560">Oxidoreductase</keyword>
<evidence type="ECO:0000256" key="5">
    <source>
        <dbReference type="ARBA" id="ARBA00023002"/>
    </source>
</evidence>
<feature type="transmembrane region" description="Helical" evidence="7">
    <location>
        <begin position="335"/>
        <end position="357"/>
    </location>
</feature>
<dbReference type="PANTHER" id="PTHR42682:SF3">
    <property type="entry name" value="FORMATE HYDROGENLYASE SUBUNIT 3-RELATED"/>
    <property type="match status" value="1"/>
</dbReference>
<feature type="transmembrane region" description="Helical" evidence="7">
    <location>
        <begin position="539"/>
        <end position="560"/>
    </location>
</feature>
<dbReference type="InterPro" id="IPR003918">
    <property type="entry name" value="NADH_UbQ_OxRdtase"/>
</dbReference>
<feature type="transmembrane region" description="Helical" evidence="7">
    <location>
        <begin position="101"/>
        <end position="120"/>
    </location>
</feature>
<protein>
    <submittedName>
        <fullName evidence="10">NADH dehydrogenase (Quinone)</fullName>
        <ecNumber evidence="10">1.6.99.5</ecNumber>
    </submittedName>
</protein>
<feature type="transmembrane region" description="Helical" evidence="7">
    <location>
        <begin position="231"/>
        <end position="252"/>
    </location>
</feature>
<evidence type="ECO:0000256" key="3">
    <source>
        <dbReference type="ARBA" id="ARBA00022692"/>
    </source>
</evidence>
<evidence type="ECO:0000313" key="10">
    <source>
        <dbReference type="EMBL" id="ABR56522.1"/>
    </source>
</evidence>
<evidence type="ECO:0000313" key="11">
    <source>
        <dbReference type="Proteomes" id="UP000001106"/>
    </source>
</evidence>
<dbReference type="GO" id="GO:0005886">
    <property type="term" value="C:plasma membrane"/>
    <property type="evidence" value="ECO:0007669"/>
    <property type="project" value="UniProtKB-SubCell"/>
</dbReference>
<sequence length="723" mass="79233">MYDNLNNHTKLKDVVKMDIIKPKLNLKVKSISIFVILAILLAFISPVMAESRFNTNMTIGLNAIQLPFGDNMLICISIIVLGGLLGVLFSKWFKLSKIISILIISMGSLFGTYNAIMVILNNKSYELTYLVESIIPISFKIDPISMFFSAVVLLVSIMAAIYSYGYMDDKKRKLATGFQYLNFAVLVASMVGVTISNNSIIFLLFWELMSISSFLLVMFDGFKEEVRKSGYIYLIYTHAGGMFIFASFALAYVATGSISFDQFSNMPDYLKIAVFLLGFVGFASKAGVFPFHSWLPYAHPVAPSHVSAVMSGVMIKMGIYGIIMLILLLGINNIYIGYMVLILGILSGILGVAYALAQHDIKRLLAYSSIENIGIILIGLGIGLIGKYYHNETIALLGFAGALLHILNHALFKSLLFMGAGAMIKSTGTHSLEGMGGLMKRMPTTSLVFLIGSLAISGIPPFNGFVSELLIYMGGFNGLNDSVGLLIASTFGIIALVLIGGLATACFTKVLGISFLGAPKTKASANAKASPHVMSVPQILLALICIIIGIFPILFVNPIIKIANSSNLAGITACSQLSVFPNLTGVYIILIALVSLFVVLRMIYYKNKIVDGYTWDCGYSNPTSKMQYTASSYASPIVEFFKPFVIIKTHEKPVKGIFPHEAKYHSHSKDLAEAVFELLLIKPISVGLSVIRYLKDGNFNYYMGYVIIIISLLLSYIYLIMWW</sequence>
<dbReference type="HOGENOM" id="CLU_007100_8_1_2"/>
<dbReference type="GO" id="GO:0016491">
    <property type="term" value="F:oxidoreductase activity"/>
    <property type="evidence" value="ECO:0007669"/>
    <property type="project" value="UniProtKB-KW"/>
</dbReference>
<evidence type="ECO:0000259" key="9">
    <source>
        <dbReference type="Pfam" id="PF00662"/>
    </source>
</evidence>
<feature type="domain" description="NADH-Ubiquinone oxidoreductase (complex I) chain 5 N-terminal" evidence="9">
    <location>
        <begin position="135"/>
        <end position="171"/>
    </location>
</feature>
<keyword evidence="11" id="KW-1185">Reference proteome</keyword>
<dbReference type="PRINTS" id="PR01437">
    <property type="entry name" value="NUOXDRDTASE4"/>
</dbReference>
<comment type="subcellular location">
    <subcellularLocation>
        <location evidence="1">Cell membrane</location>
        <topology evidence="1">Multi-pass membrane protein</topology>
    </subcellularLocation>
</comment>
<evidence type="ECO:0000256" key="6">
    <source>
        <dbReference type="ARBA" id="ARBA00023136"/>
    </source>
</evidence>
<dbReference type="Pfam" id="PF00662">
    <property type="entry name" value="Proton_antipo_N"/>
    <property type="match status" value="1"/>
</dbReference>
<keyword evidence="6 7" id="KW-0472">Membrane</keyword>
<dbReference type="Pfam" id="PF00361">
    <property type="entry name" value="Proton_antipo_M"/>
    <property type="match status" value="1"/>
</dbReference>
<feature type="domain" description="NADH:quinone oxidoreductase/Mrp antiporter transmembrane" evidence="8">
    <location>
        <begin position="196"/>
        <end position="478"/>
    </location>
</feature>
<feature type="transmembrane region" description="Helical" evidence="7">
    <location>
        <begin position="68"/>
        <end position="89"/>
    </location>
</feature>
<keyword evidence="2" id="KW-1003">Cell membrane</keyword>
<feature type="transmembrane region" description="Helical" evidence="7">
    <location>
        <begin position="580"/>
        <end position="600"/>
    </location>
</feature>
<dbReference type="EC" id="1.6.99.5" evidence="10"/>
<gene>
    <name evidence="10" type="ordered locus">Maeo_0943</name>
</gene>
<feature type="transmembrane region" description="Helical" evidence="7">
    <location>
        <begin position="445"/>
        <end position="465"/>
    </location>
</feature>
<reference evidence="10" key="1">
    <citation type="submission" date="2007-06" db="EMBL/GenBank/DDBJ databases">
        <title>Complete sequence of Methanococcus aeolicus Nankai-3.</title>
        <authorList>
            <consortium name="US DOE Joint Genome Institute"/>
            <person name="Copeland A."/>
            <person name="Lucas S."/>
            <person name="Lapidus A."/>
            <person name="Barry K."/>
            <person name="Glavina del Rio T."/>
            <person name="Dalin E."/>
            <person name="Tice H."/>
            <person name="Pitluck S."/>
            <person name="Chain P."/>
            <person name="Malfatti S."/>
            <person name="Shin M."/>
            <person name="Vergez L."/>
            <person name="Schmutz J."/>
            <person name="Larimer F."/>
            <person name="Land M."/>
            <person name="Hauser L."/>
            <person name="Kyrpides N."/>
            <person name="Lykidis A."/>
            <person name="Sieprawska-Lupa M."/>
            <person name="Whitman W.B."/>
            <person name="Richardson P."/>
        </authorList>
    </citation>
    <scope>NUCLEOTIDE SEQUENCE [LARGE SCALE GENOMIC DNA]</scope>
    <source>
        <strain evidence="10">Nankai-3</strain>
    </source>
</reference>
<dbReference type="PANTHER" id="PTHR42682">
    <property type="entry name" value="HYDROGENASE-4 COMPONENT F"/>
    <property type="match status" value="1"/>
</dbReference>
<dbReference type="AlphaFoldDB" id="A6UVK0"/>
<dbReference type="KEGG" id="mae:Maeo_0943"/>
<feature type="transmembrane region" description="Helical" evidence="7">
    <location>
        <begin position="177"/>
        <end position="195"/>
    </location>
</feature>
<feature type="transmembrane region" description="Helical" evidence="7">
    <location>
        <begin position="307"/>
        <end position="329"/>
    </location>
</feature>
<feature type="transmembrane region" description="Helical" evidence="7">
    <location>
        <begin position="31"/>
        <end position="48"/>
    </location>
</feature>
<proteinExistence type="predicted"/>
<dbReference type="EMBL" id="CP000743">
    <property type="protein sequence ID" value="ABR56522.1"/>
    <property type="molecule type" value="Genomic_DNA"/>
</dbReference>
<feature type="transmembrane region" description="Helical" evidence="7">
    <location>
        <begin position="364"/>
        <end position="385"/>
    </location>
</feature>
<dbReference type="GO" id="GO:0042773">
    <property type="term" value="P:ATP synthesis coupled electron transport"/>
    <property type="evidence" value="ECO:0007669"/>
    <property type="project" value="InterPro"/>
</dbReference>
<dbReference type="InterPro" id="IPR001750">
    <property type="entry name" value="ND/Mrp_TM"/>
</dbReference>
<feature type="transmembrane region" description="Helical" evidence="7">
    <location>
        <begin position="702"/>
        <end position="721"/>
    </location>
</feature>
<organism evidence="10 11">
    <name type="scientific">Methanococcus aeolicus (strain ATCC BAA-1280 / DSM 17508 / OCM 812 / Nankai-3)</name>
    <dbReference type="NCBI Taxonomy" id="419665"/>
    <lineage>
        <taxon>Archaea</taxon>
        <taxon>Methanobacteriati</taxon>
        <taxon>Methanobacteriota</taxon>
        <taxon>Methanomada group</taxon>
        <taxon>Methanococci</taxon>
        <taxon>Methanococcales</taxon>
        <taxon>Methanococcaceae</taxon>
        <taxon>Methanococcus</taxon>
    </lineage>
</organism>
<evidence type="ECO:0000256" key="2">
    <source>
        <dbReference type="ARBA" id="ARBA00022475"/>
    </source>
</evidence>
<accession>A6UVK0</accession>
<evidence type="ECO:0000256" key="4">
    <source>
        <dbReference type="ARBA" id="ARBA00022989"/>
    </source>
</evidence>
<keyword evidence="3 7" id="KW-0812">Transmembrane</keyword>
<name>A6UVK0_META3</name>
<feature type="transmembrane region" description="Helical" evidence="7">
    <location>
        <begin position="144"/>
        <end position="165"/>
    </location>
</feature>